<dbReference type="Pfam" id="PF10455">
    <property type="entry name" value="BAR_2"/>
    <property type="match status" value="1"/>
</dbReference>
<organism evidence="2 3">
    <name type="scientific">Orbilia oligospora</name>
    <name type="common">Nematode-trapping fungus</name>
    <name type="synonym">Arthrobotrys oligospora</name>
    <dbReference type="NCBI Taxonomy" id="2813651"/>
    <lineage>
        <taxon>Eukaryota</taxon>
        <taxon>Fungi</taxon>
        <taxon>Dikarya</taxon>
        <taxon>Ascomycota</taxon>
        <taxon>Pezizomycotina</taxon>
        <taxon>Orbiliomycetes</taxon>
        <taxon>Orbiliales</taxon>
        <taxon>Orbiliaceae</taxon>
        <taxon>Orbilia</taxon>
    </lineage>
</organism>
<comment type="caution">
    <text evidence="2">The sequence shown here is derived from an EMBL/GenBank/DDBJ whole genome shotgun (WGS) entry which is preliminary data.</text>
</comment>
<dbReference type="InterPro" id="IPR027267">
    <property type="entry name" value="AH/BAR_dom_sf"/>
</dbReference>
<dbReference type="SUPFAM" id="SSF103657">
    <property type="entry name" value="BAR/IMD domain-like"/>
    <property type="match status" value="1"/>
</dbReference>
<name>A0A7C8QFB3_ORBOL</name>
<dbReference type="Proteomes" id="UP000483672">
    <property type="component" value="Unassembled WGS sequence"/>
</dbReference>
<evidence type="ECO:0008006" key="4">
    <source>
        <dbReference type="Google" id="ProtNLM"/>
    </source>
</evidence>
<dbReference type="EMBL" id="WIPF01000092">
    <property type="protein sequence ID" value="KAF3210728.1"/>
    <property type="molecule type" value="Genomic_DNA"/>
</dbReference>
<feature type="region of interest" description="Disordered" evidence="1">
    <location>
        <begin position="439"/>
        <end position="459"/>
    </location>
</feature>
<accession>A0A7C8QFB3</accession>
<proteinExistence type="predicted"/>
<gene>
    <name evidence="2" type="ORF">TWF191_011109</name>
</gene>
<dbReference type="AlphaFoldDB" id="A0A7C8QFB3"/>
<reference evidence="2 3" key="1">
    <citation type="submission" date="2019-06" db="EMBL/GenBank/DDBJ databases">
        <authorList>
            <person name="Palmer J.M."/>
        </authorList>
    </citation>
    <scope>NUCLEOTIDE SEQUENCE [LARGE SCALE GENOMIC DNA]</scope>
    <source>
        <strain evidence="2 3">TWF191</strain>
    </source>
</reference>
<protein>
    <recommendedName>
        <fullName evidence="4">BAR domain-containing protein</fullName>
    </recommendedName>
</protein>
<sequence length="551" mass="60905">MLDGSSHLPCHAYIHPLDYYGQTLIFNGTNIPCGNILPTRIRIFASLKQRLKALWSELGYPVLPLFRRRTGSIKIVLEGCFRVTACRGECDQAAPQLILLLQELNDLTIARRPVPRAGNEYERWKDEFCDLLDFSQNLRTSIRHLEPSWFSVTLAGRVTAAGASAPLSTTPPLAISSHPPTQLSACDILNHLSISISLQSSYQESLFLPTSKTLPYSRWILSKASAILEENELNVESDLPGCGRGAVVLKIRLAEADIFLKWNGDLVEKTQLPADYRELEARVDALHKVHQRMLSVTTQFGNEPYDYPPNLRESITDLSRNVTGRIQALSNAATPAEAQQALVSPTQAPTEPKTFAHAISRAASASSQLLPASDPLSSGLEKLSTASRQIGQARLAQDKVIVEQLVRPWTTNLNLPFKHVAKYRQEVENSRLLLDAAKARQRQREQGGGAGPGIGSIFKKNPADEAAVDEQLRHEVETLEDKFIVAMEEAVGAMTELLNTPEPLRGLSAMVHAQLEYHQAAVDALQDVTESINGLQREQEASYRQSRETSS</sequence>
<evidence type="ECO:0000256" key="1">
    <source>
        <dbReference type="SAM" id="MobiDB-lite"/>
    </source>
</evidence>
<dbReference type="Gene3D" id="1.20.1270.60">
    <property type="entry name" value="Arfaptin homology (AH) domain/BAR domain"/>
    <property type="match status" value="1"/>
</dbReference>
<dbReference type="InterPro" id="IPR018859">
    <property type="entry name" value="BAR_dom-cont"/>
</dbReference>
<evidence type="ECO:0000313" key="3">
    <source>
        <dbReference type="Proteomes" id="UP000483672"/>
    </source>
</evidence>
<evidence type="ECO:0000313" key="2">
    <source>
        <dbReference type="EMBL" id="KAF3210728.1"/>
    </source>
</evidence>